<organism evidence="2 3">
    <name type="scientific">Xanthomonas hawaiiensis</name>
    <dbReference type="NCBI Taxonomy" id="3003247"/>
    <lineage>
        <taxon>Bacteria</taxon>
        <taxon>Pseudomonadati</taxon>
        <taxon>Pseudomonadota</taxon>
        <taxon>Gammaproteobacteria</taxon>
        <taxon>Lysobacterales</taxon>
        <taxon>Lysobacteraceae</taxon>
        <taxon>Xanthomonas</taxon>
    </lineage>
</organism>
<keyword evidence="3" id="KW-1185">Reference proteome</keyword>
<sequence length="218" mass="23513">MDRSASGRRRGNAAWRSASRRAGGCAVKWLSAIAILLLGFVLLAGMRWTMPRYERITGPIPVSGAPDSWVQTDNLAVNAGTPQLAHTIRFKAAGALQQRDSGGVWLVVPVRSKVARATARVYGRVWATPDGRRYRASGRAEMGEAVLSSIKTLQPGLERKDVLVFELPTALARAGGTLVLSEDRDPQLTAEAQVRYPPLPPAAAVTDLLDLDALHARL</sequence>
<keyword evidence="1" id="KW-1133">Transmembrane helix</keyword>
<name>A0ABU2IA73_9XANT</name>
<feature type="transmembrane region" description="Helical" evidence="1">
    <location>
        <begin position="29"/>
        <end position="50"/>
    </location>
</feature>
<evidence type="ECO:0000256" key="1">
    <source>
        <dbReference type="SAM" id="Phobius"/>
    </source>
</evidence>
<dbReference type="RefSeq" id="WP_311163387.1">
    <property type="nucleotide sequence ID" value="NZ_JAGHXG010000010.1"/>
</dbReference>
<accession>A0ABU2IA73</accession>
<comment type="caution">
    <text evidence="2">The sequence shown here is derived from an EMBL/GenBank/DDBJ whole genome shotgun (WGS) entry which is preliminary data.</text>
</comment>
<evidence type="ECO:0000313" key="2">
    <source>
        <dbReference type="EMBL" id="MDS9995035.1"/>
    </source>
</evidence>
<gene>
    <name evidence="2" type="ORF">PNQ69_19900</name>
</gene>
<dbReference type="EMBL" id="JAQMHB010000001">
    <property type="protein sequence ID" value="MDS9995035.1"/>
    <property type="molecule type" value="Genomic_DNA"/>
</dbReference>
<protein>
    <recommendedName>
        <fullName evidence="4">DUF4352 domain-containing protein</fullName>
    </recommendedName>
</protein>
<reference evidence="2 3" key="1">
    <citation type="submission" date="2023-01" db="EMBL/GenBank/DDBJ databases">
        <title>Xanthomonas hawaiianensis sp. nov. isolated from Araceae family in Hawaii.</title>
        <authorList>
            <person name="Chunag S.-C."/>
            <person name="Dobhal S."/>
            <person name="Alvarez A."/>
            <person name="Arif M."/>
        </authorList>
    </citation>
    <scope>NUCLEOTIDE SEQUENCE [LARGE SCALE GENOMIC DNA]</scope>
    <source>
        <strain evidence="2 3">A2111</strain>
    </source>
</reference>
<keyword evidence="1" id="KW-0472">Membrane</keyword>
<evidence type="ECO:0008006" key="4">
    <source>
        <dbReference type="Google" id="ProtNLM"/>
    </source>
</evidence>
<dbReference type="Proteomes" id="UP001260534">
    <property type="component" value="Unassembled WGS sequence"/>
</dbReference>
<evidence type="ECO:0000313" key="3">
    <source>
        <dbReference type="Proteomes" id="UP001260534"/>
    </source>
</evidence>
<keyword evidence="1" id="KW-0812">Transmembrane</keyword>
<proteinExistence type="predicted"/>